<protein>
    <submittedName>
        <fullName evidence="3">Uncharacterized protein</fullName>
    </submittedName>
</protein>
<reference evidence="3" key="1">
    <citation type="submission" date="2021-01" db="EMBL/GenBank/DDBJ databases">
        <authorList>
            <person name="Corre E."/>
            <person name="Pelletier E."/>
            <person name="Niang G."/>
            <person name="Scheremetjew M."/>
            <person name="Finn R."/>
            <person name="Kale V."/>
            <person name="Holt S."/>
            <person name="Cochrane G."/>
            <person name="Meng A."/>
            <person name="Brown T."/>
            <person name="Cohen L."/>
        </authorList>
    </citation>
    <scope>NUCLEOTIDE SEQUENCE</scope>
    <source>
        <strain evidence="3">NIES-381</strain>
    </source>
</reference>
<dbReference type="InterPro" id="IPR050972">
    <property type="entry name" value="SDr-like"/>
</dbReference>
<feature type="region of interest" description="Disordered" evidence="2">
    <location>
        <begin position="263"/>
        <end position="292"/>
    </location>
</feature>
<dbReference type="EMBL" id="HBGA01145312">
    <property type="protein sequence ID" value="CAD9041988.1"/>
    <property type="molecule type" value="Transcribed_RNA"/>
</dbReference>
<feature type="region of interest" description="Disordered" evidence="2">
    <location>
        <begin position="1"/>
        <end position="109"/>
    </location>
</feature>
<feature type="compositionally biased region" description="Basic and acidic residues" evidence="2">
    <location>
        <begin position="275"/>
        <end position="292"/>
    </location>
</feature>
<proteinExistence type="predicted"/>
<feature type="compositionally biased region" description="Basic and acidic residues" evidence="2">
    <location>
        <begin position="1"/>
        <end position="11"/>
    </location>
</feature>
<feature type="coiled-coil region" evidence="1">
    <location>
        <begin position="173"/>
        <end position="254"/>
    </location>
</feature>
<accession>A0A7S1JEU2</accession>
<dbReference type="PANTHER" id="PTHR34403">
    <property type="entry name" value="TOL-PAL SYSTEM PROTEIN TOLA"/>
    <property type="match status" value="1"/>
</dbReference>
<sequence>MQPLDANRHGGESISPSDVPQLDIQRVHLPSLHSPQRIQSPPRFQSPNMSRHGLSPRLQLGSPLRARTPVKHTIANMNKRTSPATQSPVGTPRVHGQASSTTPRGTIRFDDLGQPMQEWIVMLKQESAITDEELGVFLQYVSVREMAKIFEEMGQGVDAVEIWDKLYGQVEARAEAEAEARAKVEAKAQAIAEAEAQAIAEAEARAKAEAQAQAVAEEAEARAKVEAEALAKAEAEAQALAEAAARAIAEAEDRASVEADVQAKSQVDTMAQEEASSRAKAEGELRATDDAQTKSMIEAQGRPMVAIEVNAMAEVEASETEAQAASEAQAQAIVEAQAAAPAEVEAMVQAEAQAVSEADVKCVAQADAQALAQADAWAQEALAKAKATVQAKVGGVESANVVVPGTGEDGVDRLGPSVVGATRGAIAANANSKGMPNMDSIRVEVDTDEDDSAKVDIKSETRTKVEAKDEDNSGIEEDDVRMTSSKFGHSVFARELDPTLRTKAYDKLDVECHKLQKELQGHQAGGMASDKQLQKKFRSYVQKQKKLQEKEEQIIKKAIKKAKPGQQTKFWHFRALGDRSDG</sequence>
<evidence type="ECO:0000313" key="3">
    <source>
        <dbReference type="EMBL" id="CAD9041988.1"/>
    </source>
</evidence>
<evidence type="ECO:0000256" key="1">
    <source>
        <dbReference type="SAM" id="Coils"/>
    </source>
</evidence>
<feature type="compositionally biased region" description="Polar residues" evidence="2">
    <location>
        <begin position="33"/>
        <end position="49"/>
    </location>
</feature>
<keyword evidence="1" id="KW-0175">Coiled coil</keyword>
<dbReference type="AlphaFoldDB" id="A0A7S1JEU2"/>
<dbReference type="PANTHER" id="PTHR34403:SF16">
    <property type="entry name" value="GLYCINE, ALANINE AND ASPARAGINE-RICH PROTEIN-LIKE"/>
    <property type="match status" value="1"/>
</dbReference>
<name>A0A7S1JEU2_9EUGL</name>
<organism evidence="3">
    <name type="scientific">Eutreptiella gymnastica</name>
    <dbReference type="NCBI Taxonomy" id="73025"/>
    <lineage>
        <taxon>Eukaryota</taxon>
        <taxon>Discoba</taxon>
        <taxon>Euglenozoa</taxon>
        <taxon>Euglenida</taxon>
        <taxon>Spirocuta</taxon>
        <taxon>Euglenophyceae</taxon>
        <taxon>Eutreptiales</taxon>
        <taxon>Eutreptiaceae</taxon>
        <taxon>Eutreptiella</taxon>
    </lineage>
</organism>
<evidence type="ECO:0000256" key="2">
    <source>
        <dbReference type="SAM" id="MobiDB-lite"/>
    </source>
</evidence>
<feature type="compositionally biased region" description="Polar residues" evidence="2">
    <location>
        <begin position="75"/>
        <end position="89"/>
    </location>
</feature>
<gene>
    <name evidence="3" type="ORF">EGYM00392_LOCUS53165</name>
</gene>